<organism evidence="1 2">
    <name type="scientific">Mortierella alpina</name>
    <name type="common">Oleaginous fungus</name>
    <name type="synonym">Mortierella renispora</name>
    <dbReference type="NCBI Taxonomy" id="64518"/>
    <lineage>
        <taxon>Eukaryota</taxon>
        <taxon>Fungi</taxon>
        <taxon>Fungi incertae sedis</taxon>
        <taxon>Mucoromycota</taxon>
        <taxon>Mortierellomycotina</taxon>
        <taxon>Mortierellomycetes</taxon>
        <taxon>Mortierellales</taxon>
        <taxon>Mortierellaceae</taxon>
        <taxon>Mortierella</taxon>
    </lineage>
</organism>
<reference evidence="1" key="1">
    <citation type="journal article" date="2020" name="Fungal Divers.">
        <title>Resolving the Mortierellaceae phylogeny through synthesis of multi-gene phylogenetics and phylogenomics.</title>
        <authorList>
            <person name="Vandepol N."/>
            <person name="Liber J."/>
            <person name="Desiro A."/>
            <person name="Na H."/>
            <person name="Kennedy M."/>
            <person name="Barry K."/>
            <person name="Grigoriev I.V."/>
            <person name="Miller A.N."/>
            <person name="O'Donnell K."/>
            <person name="Stajich J.E."/>
            <person name="Bonito G."/>
        </authorList>
    </citation>
    <scope>NUCLEOTIDE SEQUENCE</scope>
    <source>
        <strain evidence="1">CK1249</strain>
    </source>
</reference>
<protein>
    <submittedName>
        <fullName evidence="1">Uncharacterized protein</fullName>
    </submittedName>
</protein>
<accession>A0A9P6LU11</accession>
<sequence length="92" mass="9956">MAESPPSVPGLTLRPAPLVSDIDALLAMQANAVMHSTAAQTHREFHEGISDILIKARDAHLGYSADCFSKFFFDHGFVMAETTDDTGSTNMM</sequence>
<dbReference type="EMBL" id="JAAAHY010003548">
    <property type="protein sequence ID" value="KAF9940286.1"/>
    <property type="molecule type" value="Genomic_DNA"/>
</dbReference>
<proteinExistence type="predicted"/>
<dbReference type="AlphaFoldDB" id="A0A9P6LU11"/>
<evidence type="ECO:0000313" key="1">
    <source>
        <dbReference type="EMBL" id="KAF9940286.1"/>
    </source>
</evidence>
<dbReference type="Proteomes" id="UP000738359">
    <property type="component" value="Unassembled WGS sequence"/>
</dbReference>
<dbReference type="OrthoDB" id="2437318at2759"/>
<feature type="non-terminal residue" evidence="1">
    <location>
        <position position="92"/>
    </location>
</feature>
<comment type="caution">
    <text evidence="1">The sequence shown here is derived from an EMBL/GenBank/DDBJ whole genome shotgun (WGS) entry which is preliminary data.</text>
</comment>
<name>A0A9P6LU11_MORAP</name>
<gene>
    <name evidence="1" type="ORF">BGZ70_006347</name>
</gene>
<keyword evidence="2" id="KW-1185">Reference proteome</keyword>
<evidence type="ECO:0000313" key="2">
    <source>
        <dbReference type="Proteomes" id="UP000738359"/>
    </source>
</evidence>